<evidence type="ECO:0000313" key="1">
    <source>
        <dbReference type="EMBL" id="QHT21582.1"/>
    </source>
</evidence>
<reference evidence="1" key="1">
    <citation type="journal article" date="2020" name="Nature">
        <title>Giant virus diversity and host interactions through global metagenomics.</title>
        <authorList>
            <person name="Schulz F."/>
            <person name="Roux S."/>
            <person name="Paez-Espino D."/>
            <person name="Jungbluth S."/>
            <person name="Walsh D.A."/>
            <person name="Denef V.J."/>
            <person name="McMahon K.D."/>
            <person name="Konstantinidis K.T."/>
            <person name="Eloe-Fadrosh E.A."/>
            <person name="Kyrpides N.C."/>
            <person name="Woyke T."/>
        </authorList>
    </citation>
    <scope>NUCLEOTIDE SEQUENCE</scope>
    <source>
        <strain evidence="1">GVMAG-M-3300023179-103</strain>
    </source>
</reference>
<dbReference type="AlphaFoldDB" id="A0A6C0DYP4"/>
<protein>
    <submittedName>
        <fullName evidence="1">Uncharacterized protein</fullName>
    </submittedName>
</protein>
<accession>A0A6C0DYP4</accession>
<dbReference type="EMBL" id="MN739695">
    <property type="protein sequence ID" value="QHT21582.1"/>
    <property type="molecule type" value="Genomic_DNA"/>
</dbReference>
<name>A0A6C0DYP4_9ZZZZ</name>
<proteinExistence type="predicted"/>
<sequence>MANLSFLEQLKIHYAFMKDETVQIVGKVKKSSEVVLTIVYPDGAITRKYPDPASALLALEAVKENHPIHIGYDRKSKQTTVLNALKWFKKLI</sequence>
<organism evidence="1">
    <name type="scientific">viral metagenome</name>
    <dbReference type="NCBI Taxonomy" id="1070528"/>
    <lineage>
        <taxon>unclassified sequences</taxon>
        <taxon>metagenomes</taxon>
        <taxon>organismal metagenomes</taxon>
    </lineage>
</organism>